<comment type="caution">
    <text evidence="3">The sequence shown here is derived from an EMBL/GenBank/DDBJ whole genome shotgun (WGS) entry which is preliminary data.</text>
</comment>
<evidence type="ECO:0000313" key="4">
    <source>
        <dbReference type="Proteomes" id="UP000307173"/>
    </source>
</evidence>
<feature type="region of interest" description="Disordered" evidence="2">
    <location>
        <begin position="69"/>
        <end position="88"/>
    </location>
</feature>
<proteinExistence type="inferred from homology"/>
<dbReference type="STRING" id="52247.A0A4T0WYY4"/>
<dbReference type="AlphaFoldDB" id="A0A4T0WYY4"/>
<protein>
    <submittedName>
        <fullName evidence="3">Uncharacterized protein</fullName>
    </submittedName>
</protein>
<comment type="similarity">
    <text evidence="1">Belongs to the bystin family.</text>
</comment>
<evidence type="ECO:0000256" key="2">
    <source>
        <dbReference type="SAM" id="MobiDB-lite"/>
    </source>
</evidence>
<dbReference type="GO" id="GO:0005730">
    <property type="term" value="C:nucleolus"/>
    <property type="evidence" value="ECO:0007669"/>
    <property type="project" value="TreeGrafter"/>
</dbReference>
<gene>
    <name evidence="3" type="ORF">CANINC_003446</name>
</gene>
<keyword evidence="4" id="KW-1185">Reference proteome</keyword>
<dbReference type="GO" id="GO:0005737">
    <property type="term" value="C:cytoplasm"/>
    <property type="evidence" value="ECO:0007669"/>
    <property type="project" value="TreeGrafter"/>
</dbReference>
<dbReference type="Proteomes" id="UP000307173">
    <property type="component" value="Unassembled WGS sequence"/>
</dbReference>
<feature type="compositionally biased region" description="Acidic residues" evidence="2">
    <location>
        <begin position="98"/>
        <end position="115"/>
    </location>
</feature>
<dbReference type="GO" id="GO:0030688">
    <property type="term" value="C:preribosome, small subunit precursor"/>
    <property type="evidence" value="ECO:0007669"/>
    <property type="project" value="TreeGrafter"/>
</dbReference>
<evidence type="ECO:0000256" key="1">
    <source>
        <dbReference type="ARBA" id="ARBA00007114"/>
    </source>
</evidence>
<dbReference type="PANTHER" id="PTHR12821">
    <property type="entry name" value="BYSTIN"/>
    <property type="match status" value="1"/>
</dbReference>
<reference evidence="3 4" key="1">
    <citation type="journal article" date="2019" name="Front. Genet.">
        <title>Whole-Genome Sequencing of the Opportunistic Yeast Pathogen Candida inconspicua Uncovers Its Hybrid Origin.</title>
        <authorList>
            <person name="Mixao V."/>
            <person name="Hansen A.P."/>
            <person name="Saus E."/>
            <person name="Boekhout T."/>
            <person name="Lass-Florl C."/>
            <person name="Gabaldon T."/>
        </authorList>
    </citation>
    <scope>NUCLEOTIDE SEQUENCE [LARGE SCALE GENOMIC DNA]</scope>
    <source>
        <strain evidence="3 4">CBS 180</strain>
    </source>
</reference>
<dbReference type="OrthoDB" id="2192561at2759"/>
<dbReference type="GO" id="GO:0006364">
    <property type="term" value="P:rRNA processing"/>
    <property type="evidence" value="ECO:0007669"/>
    <property type="project" value="TreeGrafter"/>
</dbReference>
<feature type="compositionally biased region" description="Acidic residues" evidence="2">
    <location>
        <begin position="46"/>
        <end position="57"/>
    </location>
</feature>
<evidence type="ECO:0000313" key="3">
    <source>
        <dbReference type="EMBL" id="TID21166.1"/>
    </source>
</evidence>
<dbReference type="Pfam" id="PF05291">
    <property type="entry name" value="Bystin"/>
    <property type="match status" value="1"/>
</dbReference>
<dbReference type="GO" id="GO:0030515">
    <property type="term" value="F:snoRNA binding"/>
    <property type="evidence" value="ECO:0007669"/>
    <property type="project" value="TreeGrafter"/>
</dbReference>
<organism evidence="3 4">
    <name type="scientific">Pichia inconspicua</name>
    <dbReference type="NCBI Taxonomy" id="52247"/>
    <lineage>
        <taxon>Eukaryota</taxon>
        <taxon>Fungi</taxon>
        <taxon>Dikarya</taxon>
        <taxon>Ascomycota</taxon>
        <taxon>Saccharomycotina</taxon>
        <taxon>Pichiomycetes</taxon>
        <taxon>Pichiales</taxon>
        <taxon>Pichiaceae</taxon>
        <taxon>Pichia</taxon>
    </lineage>
</organism>
<accession>A0A4T0WYY4</accession>
<feature type="region of interest" description="Disordered" evidence="2">
    <location>
        <begin position="96"/>
        <end position="115"/>
    </location>
</feature>
<name>A0A4T0WYY4_9ASCO</name>
<feature type="region of interest" description="Disordered" evidence="2">
    <location>
        <begin position="39"/>
        <end position="60"/>
    </location>
</feature>
<dbReference type="PANTHER" id="PTHR12821:SF0">
    <property type="entry name" value="BYSTIN"/>
    <property type="match status" value="1"/>
</dbReference>
<dbReference type="InterPro" id="IPR007955">
    <property type="entry name" value="Bystin"/>
</dbReference>
<sequence>MGKVSTKDNKDQTKHIPLYKDIAASAGKLKNTHQFKTTVYKKQSQDDEDDGKDEFDLDAATSRRVLQLAREQQQEIEDEENHNNVATKPRFQLIQHESDEEDHDKEEQQSEDEEDYEEIEYLDEDEMNLAEIAMFETFFKAKRGDDVPFEPINLADKVMEKIAQASMDAPQPSNDVDDGFDPTKRHQDKVYLPPRVIEAYQKVGESLRAWKHGKLPKLFKVLPTIKNWEDLLYVTAPESWTPNAVYEATRLFVSNLSASKAEKFVSQVLYPRFRQNLEDSEDHKLNYHIYRALKKSLYKPAAFFKGFLFLLVEEQCSVREAMIAASVLKKTSVPVQHAAVALSWLLEQEFTPAATVFIRVLIEKRYALPYQTIDDLVFYFMRFRVVTDKQSSFEINNEMDDDILGNVDIDMTEHKKIQQAPPLPLVWHKAFLSFAEKYKNDITDDQRDFLMEVIRQRGHKEIGPAIRRELLAGKPKEFVSQPNQKTVDDDDIMSYF</sequence>
<dbReference type="EMBL" id="SELW01000553">
    <property type="protein sequence ID" value="TID21166.1"/>
    <property type="molecule type" value="Genomic_DNA"/>
</dbReference>